<dbReference type="Proteomes" id="UP001139353">
    <property type="component" value="Unassembled WGS sequence"/>
</dbReference>
<organism evidence="2 3">
    <name type="scientific">Scleromatobacter humisilvae</name>
    <dbReference type="NCBI Taxonomy" id="2897159"/>
    <lineage>
        <taxon>Bacteria</taxon>
        <taxon>Pseudomonadati</taxon>
        <taxon>Pseudomonadota</taxon>
        <taxon>Betaproteobacteria</taxon>
        <taxon>Burkholderiales</taxon>
        <taxon>Sphaerotilaceae</taxon>
        <taxon>Scleromatobacter</taxon>
    </lineage>
</organism>
<dbReference type="Pfam" id="PF05239">
    <property type="entry name" value="PRC"/>
    <property type="match status" value="1"/>
</dbReference>
<accession>A0A9X2C3D2</accession>
<dbReference type="PANTHER" id="PTHR36505:SF1">
    <property type="entry name" value="BLR1072 PROTEIN"/>
    <property type="match status" value="1"/>
</dbReference>
<keyword evidence="3" id="KW-1185">Reference proteome</keyword>
<reference evidence="2" key="1">
    <citation type="submission" date="2021-11" db="EMBL/GenBank/DDBJ databases">
        <title>BS-T2-15 a new species belonging to the Comamonadaceae family isolated from the soil of a French oak forest.</title>
        <authorList>
            <person name="Mieszkin S."/>
            <person name="Alain K."/>
        </authorList>
    </citation>
    <scope>NUCLEOTIDE SEQUENCE</scope>
    <source>
        <strain evidence="2">BS-T2-15</strain>
    </source>
</reference>
<dbReference type="AlphaFoldDB" id="A0A9X2C3D2"/>
<dbReference type="SUPFAM" id="SSF50346">
    <property type="entry name" value="PRC-barrel domain"/>
    <property type="match status" value="1"/>
</dbReference>
<dbReference type="PANTHER" id="PTHR36505">
    <property type="entry name" value="BLR1072 PROTEIN"/>
    <property type="match status" value="1"/>
</dbReference>
<protein>
    <submittedName>
        <fullName evidence="2">PRC-barrel domain-containing protein</fullName>
    </submittedName>
</protein>
<dbReference type="RefSeq" id="WP_275683977.1">
    <property type="nucleotide sequence ID" value="NZ_JAJLJH010000006.1"/>
</dbReference>
<gene>
    <name evidence="2" type="ORF">LPC04_19695</name>
</gene>
<evidence type="ECO:0000259" key="1">
    <source>
        <dbReference type="Pfam" id="PF05239"/>
    </source>
</evidence>
<dbReference type="Gene3D" id="2.30.30.240">
    <property type="entry name" value="PRC-barrel domain"/>
    <property type="match status" value="1"/>
</dbReference>
<evidence type="ECO:0000313" key="3">
    <source>
        <dbReference type="Proteomes" id="UP001139353"/>
    </source>
</evidence>
<dbReference type="EMBL" id="JAJLJH010000006">
    <property type="protein sequence ID" value="MCK9687934.1"/>
    <property type="molecule type" value="Genomic_DNA"/>
</dbReference>
<evidence type="ECO:0000313" key="2">
    <source>
        <dbReference type="EMBL" id="MCK9687934.1"/>
    </source>
</evidence>
<name>A0A9X2C3D2_9BURK</name>
<proteinExistence type="predicted"/>
<sequence>MQQATTLPSAVITSDRVAGTDVFNPAGDSLGSIDHLVIDKRSGAVRYAVLEFGGILGMGADRYPLPWSMLKYDADKEGYVVPLEKEQLSEAPRYSSDARPAYDDQYTRGIREYYGDDLI</sequence>
<dbReference type="InterPro" id="IPR011033">
    <property type="entry name" value="PRC_barrel-like_sf"/>
</dbReference>
<dbReference type="InterPro" id="IPR027275">
    <property type="entry name" value="PRC-brl_dom"/>
</dbReference>
<comment type="caution">
    <text evidence="2">The sequence shown here is derived from an EMBL/GenBank/DDBJ whole genome shotgun (WGS) entry which is preliminary data.</text>
</comment>
<feature type="domain" description="PRC-barrel" evidence="1">
    <location>
        <begin position="15"/>
        <end position="87"/>
    </location>
</feature>